<dbReference type="Pfam" id="PF01381">
    <property type="entry name" value="HTH_3"/>
    <property type="match status" value="1"/>
</dbReference>
<accession>A0ABQ3PJT8</accession>
<dbReference type="CDD" id="cd00093">
    <property type="entry name" value="HTH_XRE"/>
    <property type="match status" value="1"/>
</dbReference>
<protein>
    <recommendedName>
        <fullName evidence="2">HTH cro/C1-type domain-containing protein</fullName>
    </recommendedName>
</protein>
<keyword evidence="4" id="KW-1185">Reference proteome</keyword>
<evidence type="ECO:0000259" key="2">
    <source>
        <dbReference type="PROSITE" id="PS50943"/>
    </source>
</evidence>
<comment type="caution">
    <text evidence="3">The sequence shown here is derived from an EMBL/GenBank/DDBJ whole genome shotgun (WGS) entry which is preliminary data.</text>
</comment>
<name>A0ABQ3PJT8_9ACTN</name>
<evidence type="ECO:0000313" key="4">
    <source>
        <dbReference type="Proteomes" id="UP001052739"/>
    </source>
</evidence>
<dbReference type="EMBL" id="BNDW01000068">
    <property type="protein sequence ID" value="GHI25289.1"/>
    <property type="molecule type" value="Genomic_DNA"/>
</dbReference>
<dbReference type="InterPro" id="IPR001387">
    <property type="entry name" value="Cro/C1-type_HTH"/>
</dbReference>
<dbReference type="Proteomes" id="UP001052739">
    <property type="component" value="Unassembled WGS sequence"/>
</dbReference>
<gene>
    <name evidence="3" type="ORF">Shyd_66600</name>
</gene>
<evidence type="ECO:0000313" key="3">
    <source>
        <dbReference type="EMBL" id="GHI25289.1"/>
    </source>
</evidence>
<sequence>MRPSEGEGPTMKPQRRKKREDQDYWGEWLARSIANSGKNQTELATFAGVSNPQVTKWKSGMFPSDDAAQKIADFFEVDRLRLAVTAGRVSEQIAGVERLPLPDDSAQRKAERDIIESFVNKKLTRERDKEVLLAALEALKARDTMDGATSEETLAEALKRTERAVEALGQLLNPDRESGT</sequence>
<feature type="region of interest" description="Disordered" evidence="1">
    <location>
        <begin position="1"/>
        <end position="22"/>
    </location>
</feature>
<proteinExistence type="predicted"/>
<dbReference type="InterPro" id="IPR010982">
    <property type="entry name" value="Lambda_DNA-bd_dom_sf"/>
</dbReference>
<reference evidence="3" key="1">
    <citation type="submission" date="2024-05" db="EMBL/GenBank/DDBJ databases">
        <title>Whole genome shotgun sequence of Streptomyces hydrogenans NBRC 13475.</title>
        <authorList>
            <person name="Komaki H."/>
            <person name="Tamura T."/>
        </authorList>
    </citation>
    <scope>NUCLEOTIDE SEQUENCE</scope>
    <source>
        <strain evidence="3">NBRC 13475</strain>
    </source>
</reference>
<feature type="domain" description="HTH cro/C1-type" evidence="2">
    <location>
        <begin position="37"/>
        <end position="82"/>
    </location>
</feature>
<dbReference type="Gene3D" id="1.10.260.40">
    <property type="entry name" value="lambda repressor-like DNA-binding domains"/>
    <property type="match status" value="1"/>
</dbReference>
<dbReference type="SUPFAM" id="SSF47413">
    <property type="entry name" value="lambda repressor-like DNA-binding domains"/>
    <property type="match status" value="1"/>
</dbReference>
<dbReference type="PROSITE" id="PS50943">
    <property type="entry name" value="HTH_CROC1"/>
    <property type="match status" value="1"/>
</dbReference>
<organism evidence="3 4">
    <name type="scientific">Streptomyces hydrogenans</name>
    <dbReference type="NCBI Taxonomy" id="1873719"/>
    <lineage>
        <taxon>Bacteria</taxon>
        <taxon>Bacillati</taxon>
        <taxon>Actinomycetota</taxon>
        <taxon>Actinomycetes</taxon>
        <taxon>Kitasatosporales</taxon>
        <taxon>Streptomycetaceae</taxon>
        <taxon>Streptomyces</taxon>
    </lineage>
</organism>
<evidence type="ECO:0000256" key="1">
    <source>
        <dbReference type="SAM" id="MobiDB-lite"/>
    </source>
</evidence>